<dbReference type="PANTHER" id="PTHR43139:SF52">
    <property type="entry name" value="SI:DKEY-122A22.2"/>
    <property type="match status" value="1"/>
</dbReference>
<protein>
    <recommendedName>
        <fullName evidence="1">AB hydrolase-1 domain-containing protein</fullName>
    </recommendedName>
</protein>
<dbReference type="AlphaFoldDB" id="A0A5B6YY41"/>
<dbReference type="Pfam" id="PF00561">
    <property type="entry name" value="Abhydrolase_1"/>
    <property type="match status" value="1"/>
</dbReference>
<dbReference type="InterPro" id="IPR029058">
    <property type="entry name" value="AB_hydrolase_fold"/>
</dbReference>
<proteinExistence type="predicted"/>
<name>A0A5B6YY41_DAVIN</name>
<dbReference type="GO" id="GO:0016787">
    <property type="term" value="F:hydrolase activity"/>
    <property type="evidence" value="ECO:0007669"/>
    <property type="project" value="UniProtKB-ARBA"/>
</dbReference>
<gene>
    <name evidence="2" type="ORF">Din_006086</name>
</gene>
<evidence type="ECO:0000259" key="1">
    <source>
        <dbReference type="Pfam" id="PF00561"/>
    </source>
</evidence>
<evidence type="ECO:0000313" key="2">
    <source>
        <dbReference type="EMBL" id="MPA36645.1"/>
    </source>
</evidence>
<dbReference type="InterPro" id="IPR052370">
    <property type="entry name" value="Meta-cleavage_hydrolase"/>
</dbReference>
<dbReference type="InterPro" id="IPR000073">
    <property type="entry name" value="AB_hydrolase_1"/>
</dbReference>
<feature type="domain" description="AB hydrolase-1" evidence="1">
    <location>
        <begin position="54"/>
        <end position="291"/>
    </location>
</feature>
<reference evidence="2" key="1">
    <citation type="submission" date="2019-08" db="EMBL/GenBank/DDBJ databases">
        <title>Reference gene set and small RNA set construction with multiple tissues from Davidia involucrata Baill.</title>
        <authorList>
            <person name="Yang H."/>
            <person name="Zhou C."/>
            <person name="Li G."/>
            <person name="Wang J."/>
            <person name="Gao P."/>
            <person name="Wang M."/>
            <person name="Wang R."/>
            <person name="Zhao Y."/>
        </authorList>
    </citation>
    <scope>NUCLEOTIDE SEQUENCE</scope>
    <source>
        <tissue evidence="2">Mixed with DoveR01_LX</tissue>
    </source>
</reference>
<dbReference type="EMBL" id="GHES01006086">
    <property type="protein sequence ID" value="MPA36645.1"/>
    <property type="molecule type" value="Transcribed_RNA"/>
</dbReference>
<dbReference type="Gene3D" id="3.40.50.1820">
    <property type="entry name" value="alpha/beta hydrolase"/>
    <property type="match status" value="1"/>
</dbReference>
<dbReference type="PANTHER" id="PTHR43139">
    <property type="entry name" value="SI:DKEY-122A22.2"/>
    <property type="match status" value="1"/>
</dbReference>
<sequence length="306" mass="34656">MVVSCLSIVSLYGSFIHRSLSGAGLSSQTIDVDEETSIHFWGPNPKWSRSKPKPSLILIHGFGPQGMWQWRQQAIYFAPHFDVYLPDLVFFGNSTSKSSSERSEVFQAVSVGKLLEKLGVDRYSVVGTSYGGFVAYQMARMWPERVQKVVIASSAVNLRRTDNVELVKRAKAHTIDDVMLPRTAPQLRTLIGLALFNRLFLYMPDFFLNDFLHKLYSENRKEKMELLKGLTLGRDNTVNISPLQQEVLIVWGDHDQIFLLDKAIELRELLGEKARLQVIKNTSHAPQLEHAAQFNNIVNNFLCGSS</sequence>
<dbReference type="SUPFAM" id="SSF53474">
    <property type="entry name" value="alpha/beta-Hydrolases"/>
    <property type="match status" value="1"/>
</dbReference>
<accession>A0A5B6YY41</accession>
<organism evidence="2">
    <name type="scientific">Davidia involucrata</name>
    <name type="common">Dove tree</name>
    <dbReference type="NCBI Taxonomy" id="16924"/>
    <lineage>
        <taxon>Eukaryota</taxon>
        <taxon>Viridiplantae</taxon>
        <taxon>Streptophyta</taxon>
        <taxon>Embryophyta</taxon>
        <taxon>Tracheophyta</taxon>
        <taxon>Spermatophyta</taxon>
        <taxon>Magnoliopsida</taxon>
        <taxon>eudicotyledons</taxon>
        <taxon>Gunneridae</taxon>
        <taxon>Pentapetalae</taxon>
        <taxon>asterids</taxon>
        <taxon>Cornales</taxon>
        <taxon>Nyssaceae</taxon>
        <taxon>Davidia</taxon>
    </lineage>
</organism>
<dbReference type="PRINTS" id="PR00111">
    <property type="entry name" value="ABHYDROLASE"/>
</dbReference>